<dbReference type="RefSeq" id="XP_024583183.1">
    <property type="nucleotide sequence ID" value="XM_024717711.1"/>
</dbReference>
<dbReference type="Proteomes" id="UP000054928">
    <property type="component" value="Unassembled WGS sequence"/>
</dbReference>
<reference evidence="2" key="1">
    <citation type="submission" date="2014-09" db="EMBL/GenBank/DDBJ databases">
        <authorList>
            <person name="Sharma Rahul"/>
            <person name="Thines Marco"/>
        </authorList>
    </citation>
    <scope>NUCLEOTIDE SEQUENCE [LARGE SCALE GENOMIC DNA]</scope>
</reference>
<organism evidence="1 2">
    <name type="scientific">Plasmopara halstedii</name>
    <name type="common">Downy mildew of sunflower</name>
    <dbReference type="NCBI Taxonomy" id="4781"/>
    <lineage>
        <taxon>Eukaryota</taxon>
        <taxon>Sar</taxon>
        <taxon>Stramenopiles</taxon>
        <taxon>Oomycota</taxon>
        <taxon>Peronosporomycetes</taxon>
        <taxon>Peronosporales</taxon>
        <taxon>Peronosporaceae</taxon>
        <taxon>Plasmopara</taxon>
    </lineage>
</organism>
<protein>
    <submittedName>
        <fullName evidence="1">Uncharacterized protein</fullName>
    </submittedName>
</protein>
<evidence type="ECO:0000313" key="2">
    <source>
        <dbReference type="Proteomes" id="UP000054928"/>
    </source>
</evidence>
<keyword evidence="2" id="KW-1185">Reference proteome</keyword>
<name>A0A0P1AXN5_PLAHL</name>
<accession>A0A0P1AXN5</accession>
<proteinExistence type="predicted"/>
<dbReference type="GeneID" id="36398549"/>
<sequence>MPERPDVLLPDRWCEFDRSSKILARLDADTFREAISSCGLLLYSYCLSPLSSLSALSPLCSI</sequence>
<dbReference type="EMBL" id="CCYD01002371">
    <property type="protein sequence ID" value="CEG46814.1"/>
    <property type="molecule type" value="Genomic_DNA"/>
</dbReference>
<dbReference type="AlphaFoldDB" id="A0A0P1AXN5"/>
<evidence type="ECO:0000313" key="1">
    <source>
        <dbReference type="EMBL" id="CEG46814.1"/>
    </source>
</evidence>